<sequence length="301" mass="35243">MSCFKPVVAYWSRFGKGVTFSYSERSPLNKPLKLPCGKCLGCYKVRINSWANRCVHEASLHEKNCFITLTFNDDHLKPSLDKKDFTLFIKRLRRRVKPLKVRYFHCGEYGDNYFRPHHHALLFGVDFPDKVVHSRKNGVVLYRSDFLESLWPFGFSSIGEVNYATASYIASYINKKVDSNASSFDLSDLDKVDLSAFDPLQPEYVSMSLKPAIGHNWIEKYKDDVYPRDYLVTSKGFKNKPPRAYDKYLQRVNPELYDKVKRNRVEFSALNSIDNTDDRLFVKEECLRAKLMRKFRSYENI</sequence>
<name>A0A4P8PJQ3_9VIRU</name>
<dbReference type="Proteomes" id="UP000322389">
    <property type="component" value="Segment"/>
</dbReference>
<evidence type="ECO:0000259" key="1">
    <source>
        <dbReference type="Pfam" id="PF23343"/>
    </source>
</evidence>
<reference evidence="2" key="1">
    <citation type="submission" date="2018-12" db="EMBL/GenBank/DDBJ databases">
        <title>Singled stranded DNA viruses identified in blackflies (Austrosimulium ungulatum) sampled in New Zealand.</title>
        <authorList>
            <person name="Kraberger S."/>
            <person name="Fontenele R.S."/>
            <person name="Schmidlin K."/>
            <person name="Walters M."/>
            <person name="Varsani A."/>
        </authorList>
    </citation>
    <scope>NUCLEOTIDE SEQUENCE [LARGE SCALE GENOMIC DNA]</scope>
    <source>
        <strain evidence="2">036</strain>
    </source>
</reference>
<dbReference type="InterPro" id="IPR056906">
    <property type="entry name" value="ORF2/G2P_dom"/>
</dbReference>
<organism evidence="2">
    <name type="scientific">Blackfly microvirus SF02</name>
    <dbReference type="NCBI Taxonomy" id="2576452"/>
    <lineage>
        <taxon>Viruses</taxon>
        <taxon>Monodnaviria</taxon>
        <taxon>Sangervirae</taxon>
        <taxon>Phixviricota</taxon>
        <taxon>Malgrandaviricetes</taxon>
        <taxon>Petitvirales</taxon>
        <taxon>Microviridae</taxon>
        <taxon>Microvirus</taxon>
    </lineage>
</organism>
<proteinExistence type="predicted"/>
<feature type="domain" description="Replication-associated protein ORF2/G2P" evidence="1">
    <location>
        <begin position="64"/>
        <end position="176"/>
    </location>
</feature>
<dbReference type="EMBL" id="MK249146">
    <property type="protein sequence ID" value="QCQ84671.1"/>
    <property type="molecule type" value="Genomic_DNA"/>
</dbReference>
<evidence type="ECO:0000313" key="2">
    <source>
        <dbReference type="EMBL" id="QCQ84671.1"/>
    </source>
</evidence>
<protein>
    <submittedName>
        <fullName evidence="2">Replication initiator protein</fullName>
    </submittedName>
</protein>
<dbReference type="Pfam" id="PF23343">
    <property type="entry name" value="REP_ORF2-G2P"/>
    <property type="match status" value="1"/>
</dbReference>
<accession>A0A4P8PJQ3</accession>